<keyword evidence="1" id="KW-0145">Chemotaxis</keyword>
<dbReference type="Proteomes" id="UP000002071">
    <property type="component" value="Chromosome"/>
</dbReference>
<accession>C7NQF5</accession>
<evidence type="ECO:0000256" key="2">
    <source>
        <dbReference type="ARBA" id="ARBA00022801"/>
    </source>
</evidence>
<dbReference type="GO" id="GO:0006935">
    <property type="term" value="P:chemotaxis"/>
    <property type="evidence" value="ECO:0007669"/>
    <property type="project" value="UniProtKB-KW"/>
</dbReference>
<dbReference type="STRING" id="519442.Huta_2720"/>
<name>C7NQF5_HALUD</name>
<dbReference type="PANTHER" id="PTHR43693">
    <property type="entry name" value="PROTEIN PHOSPHATASE CHEZ"/>
    <property type="match status" value="1"/>
</dbReference>
<dbReference type="eggNOG" id="arCOG02381">
    <property type="taxonomic scope" value="Archaea"/>
</dbReference>
<dbReference type="CDD" id="cd17911">
    <property type="entry name" value="CheC_ClassIII"/>
    <property type="match status" value="1"/>
</dbReference>
<keyword evidence="2" id="KW-0378">Hydrolase</keyword>
<sequence length="217" mass="23305">MSLEVDIRKLDLFNKIAKEGSEKVSDHLNQMAGLSTEIAVSKINFLDIEDVRTHMGSGDRVGIFVELTESPYGYVLFMLEPADAKDLAGMLVGGGGDDADGFTDMERSAIQEIGNIMTSGYIDGWANVLDTTIGMSTPSFAYGPADGIVDKMGGWPDEDIAFVIDSRITAGDGDNDVSLTIYTFPKLVDLVELIQGIDVSTVVGEDTTVSTDITDEM</sequence>
<reference evidence="4 5" key="1">
    <citation type="journal article" date="2009" name="Stand. Genomic Sci.">
        <title>Complete genome sequence of Halorhabdus utahensis type strain (AX-2).</title>
        <authorList>
            <person name="Anderson I."/>
            <person name="Tindall B.J."/>
            <person name="Pomrenke H."/>
            <person name="Goker M."/>
            <person name="Lapidus A."/>
            <person name="Nolan M."/>
            <person name="Copeland A."/>
            <person name="Glavina Del Rio T."/>
            <person name="Chen F."/>
            <person name="Tice H."/>
            <person name="Cheng J.F."/>
            <person name="Lucas S."/>
            <person name="Chertkov O."/>
            <person name="Bruce D."/>
            <person name="Brettin T."/>
            <person name="Detter J.C."/>
            <person name="Han C."/>
            <person name="Goodwin L."/>
            <person name="Land M."/>
            <person name="Hauser L."/>
            <person name="Chang Y.J."/>
            <person name="Jeffries C.D."/>
            <person name="Pitluck S."/>
            <person name="Pati A."/>
            <person name="Mavromatis K."/>
            <person name="Ivanova N."/>
            <person name="Ovchinnikova G."/>
            <person name="Chen A."/>
            <person name="Palaniappan K."/>
            <person name="Chain P."/>
            <person name="Rohde M."/>
            <person name="Bristow J."/>
            <person name="Eisen J.A."/>
            <person name="Markowitz V."/>
            <person name="Hugenholtz P."/>
            <person name="Kyrpides N.C."/>
            <person name="Klenk H.P."/>
        </authorList>
    </citation>
    <scope>NUCLEOTIDE SEQUENCE [LARGE SCALE GENOMIC DNA]</scope>
    <source>
        <strain evidence="5">DSM 12940 / JCM 11049 / AX-2</strain>
    </source>
</reference>
<protein>
    <submittedName>
        <fullName evidence="4">CheC, inhibitor of MCP methylation</fullName>
    </submittedName>
</protein>
<dbReference type="InterPro" id="IPR050992">
    <property type="entry name" value="CheZ_family_phosphatases"/>
</dbReference>
<dbReference type="RefSeq" id="WP_015790443.1">
    <property type="nucleotide sequence ID" value="NC_013158.1"/>
</dbReference>
<dbReference type="EMBL" id="CP001687">
    <property type="protein sequence ID" value="ACV12881.1"/>
    <property type="molecule type" value="Genomic_DNA"/>
</dbReference>
<proteinExistence type="predicted"/>
<evidence type="ECO:0000313" key="5">
    <source>
        <dbReference type="Proteomes" id="UP000002071"/>
    </source>
</evidence>
<evidence type="ECO:0000256" key="1">
    <source>
        <dbReference type="ARBA" id="ARBA00022500"/>
    </source>
</evidence>
<dbReference type="Pfam" id="PF04509">
    <property type="entry name" value="CheC"/>
    <property type="match status" value="1"/>
</dbReference>
<gene>
    <name evidence="4" type="ordered locus">Huta_2720</name>
</gene>
<dbReference type="AlphaFoldDB" id="C7NQF5"/>
<keyword evidence="5" id="KW-1185">Reference proteome</keyword>
<dbReference type="PANTHER" id="PTHR43693:SF1">
    <property type="entry name" value="PROTEIN PHOSPHATASE CHEZ"/>
    <property type="match status" value="1"/>
</dbReference>
<dbReference type="SUPFAM" id="SSF103039">
    <property type="entry name" value="CheC-like"/>
    <property type="match status" value="1"/>
</dbReference>
<dbReference type="InterPro" id="IPR028976">
    <property type="entry name" value="CheC-like_sf"/>
</dbReference>
<evidence type="ECO:0000259" key="3">
    <source>
        <dbReference type="Pfam" id="PF04509"/>
    </source>
</evidence>
<dbReference type="HOGENOM" id="CLU_087860_3_1_2"/>
<evidence type="ECO:0000313" key="4">
    <source>
        <dbReference type="EMBL" id="ACV12881.1"/>
    </source>
</evidence>
<organism evidence="4 5">
    <name type="scientific">Halorhabdus utahensis (strain DSM 12940 / JCM 11049 / AX-2)</name>
    <dbReference type="NCBI Taxonomy" id="519442"/>
    <lineage>
        <taxon>Archaea</taxon>
        <taxon>Methanobacteriati</taxon>
        <taxon>Methanobacteriota</taxon>
        <taxon>Stenosarchaea group</taxon>
        <taxon>Halobacteria</taxon>
        <taxon>Halobacteriales</taxon>
        <taxon>Haloarculaceae</taxon>
        <taxon>Halorhabdus</taxon>
    </lineage>
</organism>
<dbReference type="InterPro" id="IPR007597">
    <property type="entry name" value="CheC"/>
</dbReference>
<dbReference type="GO" id="GO:0016787">
    <property type="term" value="F:hydrolase activity"/>
    <property type="evidence" value="ECO:0007669"/>
    <property type="project" value="UniProtKB-KW"/>
</dbReference>
<dbReference type="Gene3D" id="3.40.1550.10">
    <property type="entry name" value="CheC-like"/>
    <property type="match status" value="1"/>
</dbReference>
<feature type="domain" description="CheC-like protein" evidence="3">
    <location>
        <begin position="105"/>
        <end position="140"/>
    </location>
</feature>
<dbReference type="GeneID" id="8385025"/>
<dbReference type="OrthoDB" id="182374at2157"/>
<dbReference type="KEGG" id="hut:Huta_2720"/>